<comment type="caution">
    <text evidence="14">The sequence shown here is derived from an EMBL/GenBank/DDBJ whole genome shotgun (WGS) entry which is preliminary data.</text>
</comment>
<evidence type="ECO:0000256" key="12">
    <source>
        <dbReference type="SAM" id="MobiDB-lite"/>
    </source>
</evidence>
<dbReference type="OrthoDB" id="10264405at2759"/>
<comment type="function">
    <text evidence="1">Component of the nexin-dynein regulatory complex (N-DRC), a key regulator of ciliary/flagellar motility which maintains the alignment and integrity of the distal axoneme and regulates microtubule sliding in motile axonemes.</text>
</comment>
<evidence type="ECO:0000256" key="4">
    <source>
        <dbReference type="ARBA" id="ARBA00022490"/>
    </source>
</evidence>
<keyword evidence="4" id="KW-0963">Cytoplasm</keyword>
<feature type="compositionally biased region" description="Basic and acidic residues" evidence="12">
    <location>
        <begin position="104"/>
        <end position="127"/>
    </location>
</feature>
<reference evidence="14" key="1">
    <citation type="journal article" date="2023" name="Science">
        <title>Genome structures resolve the early diversification of teleost fishes.</title>
        <authorList>
            <person name="Parey E."/>
            <person name="Louis A."/>
            <person name="Montfort J."/>
            <person name="Bouchez O."/>
            <person name="Roques C."/>
            <person name="Iampietro C."/>
            <person name="Lluch J."/>
            <person name="Castinel A."/>
            <person name="Donnadieu C."/>
            <person name="Desvignes T."/>
            <person name="Floi Bucao C."/>
            <person name="Jouanno E."/>
            <person name="Wen M."/>
            <person name="Mejri S."/>
            <person name="Dirks R."/>
            <person name="Jansen H."/>
            <person name="Henkel C."/>
            <person name="Chen W.J."/>
            <person name="Zahm M."/>
            <person name="Cabau C."/>
            <person name="Klopp C."/>
            <person name="Thompson A.W."/>
            <person name="Robinson-Rechavi M."/>
            <person name="Braasch I."/>
            <person name="Lecointre G."/>
            <person name="Bobe J."/>
            <person name="Postlethwait J.H."/>
            <person name="Berthelot C."/>
            <person name="Roest Crollius H."/>
            <person name="Guiguen Y."/>
        </authorList>
    </citation>
    <scope>NUCLEOTIDE SEQUENCE</scope>
    <source>
        <strain evidence="14">WJC10195</strain>
    </source>
</reference>
<feature type="region of interest" description="Disordered" evidence="12">
    <location>
        <begin position="100"/>
        <end position="127"/>
    </location>
</feature>
<dbReference type="PANTHER" id="PTHR28656:SF1">
    <property type="entry name" value="COILED-COIL DOMAIN-CONTAINING PROTEIN 153"/>
    <property type="match status" value="1"/>
</dbReference>
<name>A0A9Q1J4L8_SYNKA</name>
<keyword evidence="5" id="KW-0282">Flagellum</keyword>
<evidence type="ECO:0000256" key="5">
    <source>
        <dbReference type="ARBA" id="ARBA00022846"/>
    </source>
</evidence>
<keyword evidence="7" id="KW-0969">Cilium</keyword>
<evidence type="ECO:0000256" key="7">
    <source>
        <dbReference type="ARBA" id="ARBA00023069"/>
    </source>
</evidence>
<evidence type="ECO:0000256" key="6">
    <source>
        <dbReference type="ARBA" id="ARBA00023054"/>
    </source>
</evidence>
<dbReference type="Gene3D" id="1.10.287.2610">
    <property type="match status" value="1"/>
</dbReference>
<evidence type="ECO:0000256" key="3">
    <source>
        <dbReference type="ARBA" id="ARBA00011248"/>
    </source>
</evidence>
<keyword evidence="8" id="KW-0206">Cytoskeleton</keyword>
<comment type="subunit">
    <text evidence="3">Component of the nexin-dynein regulatory complex (N-DRC).</text>
</comment>
<dbReference type="PANTHER" id="PTHR28656">
    <property type="entry name" value="COILED-COIL DOMAIN-CONTAINING PROTEIN 153"/>
    <property type="match status" value="1"/>
</dbReference>
<dbReference type="Proteomes" id="UP001152622">
    <property type="component" value="Chromosome 3"/>
</dbReference>
<evidence type="ECO:0000313" key="15">
    <source>
        <dbReference type="Proteomes" id="UP001152622"/>
    </source>
</evidence>
<protein>
    <recommendedName>
        <fullName evidence="11">Dynein regulatory complex protein 12</fullName>
    </recommendedName>
</protein>
<evidence type="ECO:0000313" key="14">
    <source>
        <dbReference type="EMBL" id="KAJ8368207.1"/>
    </source>
</evidence>
<dbReference type="AlphaFoldDB" id="A0A9Q1J4L8"/>
<accession>A0A9Q1J4L8</accession>
<evidence type="ECO:0000256" key="8">
    <source>
        <dbReference type="ARBA" id="ARBA00023212"/>
    </source>
</evidence>
<proteinExistence type="inferred from homology"/>
<comment type="subcellular location">
    <subcellularLocation>
        <location evidence="2">Cytoplasm</location>
        <location evidence="2">Cytoskeleton</location>
        <location evidence="2">Flagellum axoneme</location>
    </subcellularLocation>
</comment>
<keyword evidence="15" id="KW-1185">Reference proteome</keyword>
<keyword evidence="6" id="KW-0175">Coiled coil</keyword>
<feature type="chain" id="PRO_5040309236" description="Dynein regulatory complex protein 12" evidence="13">
    <location>
        <begin position="24"/>
        <end position="246"/>
    </location>
</feature>
<evidence type="ECO:0000256" key="11">
    <source>
        <dbReference type="ARBA" id="ARBA00044800"/>
    </source>
</evidence>
<keyword evidence="13" id="KW-0732">Signal</keyword>
<feature type="signal peptide" evidence="13">
    <location>
        <begin position="1"/>
        <end position="23"/>
    </location>
</feature>
<evidence type="ECO:0000256" key="9">
    <source>
        <dbReference type="ARBA" id="ARBA00023273"/>
    </source>
</evidence>
<evidence type="ECO:0000256" key="1">
    <source>
        <dbReference type="ARBA" id="ARBA00003029"/>
    </source>
</evidence>
<sequence>MKAHSSSCDWLLPLSITVVRCLAFACGSSHESVCRLILRRPKENRTVIMPPKKAKGTVKNSKKKLDGGDQREEKYRRSVLDVAVLKEHLVLRREVARQAQASSEELKSQMRGLKEELSEEREEKKDISADLARQNKSLKTEMGVKVQKLETEVTTLRGKLDKCQEELKVEKEARARMEQEKDASICELKNQLDHMETGYQKILHDTLDSLLSHLADARLRWTDESTSIHLEYKELLSSFGLNPLQL</sequence>
<evidence type="ECO:0000256" key="2">
    <source>
        <dbReference type="ARBA" id="ARBA00004611"/>
    </source>
</evidence>
<dbReference type="InterPro" id="IPR033585">
    <property type="entry name" value="DRC12-like"/>
</dbReference>
<comment type="similarity">
    <text evidence="10">Belongs to the DRC12 family.</text>
</comment>
<gene>
    <name evidence="14" type="ORF">SKAU_G00082350</name>
</gene>
<keyword evidence="9" id="KW-0966">Cell projection</keyword>
<organism evidence="14 15">
    <name type="scientific">Synaphobranchus kaupii</name>
    <name type="common">Kaup's arrowtooth eel</name>
    <dbReference type="NCBI Taxonomy" id="118154"/>
    <lineage>
        <taxon>Eukaryota</taxon>
        <taxon>Metazoa</taxon>
        <taxon>Chordata</taxon>
        <taxon>Craniata</taxon>
        <taxon>Vertebrata</taxon>
        <taxon>Euteleostomi</taxon>
        <taxon>Actinopterygii</taxon>
        <taxon>Neopterygii</taxon>
        <taxon>Teleostei</taxon>
        <taxon>Anguilliformes</taxon>
        <taxon>Synaphobranchidae</taxon>
        <taxon>Synaphobranchus</taxon>
    </lineage>
</organism>
<evidence type="ECO:0000256" key="10">
    <source>
        <dbReference type="ARBA" id="ARBA00044754"/>
    </source>
</evidence>
<dbReference type="EMBL" id="JAINUF010000003">
    <property type="protein sequence ID" value="KAJ8368207.1"/>
    <property type="molecule type" value="Genomic_DNA"/>
</dbReference>
<evidence type="ECO:0000256" key="13">
    <source>
        <dbReference type="SAM" id="SignalP"/>
    </source>
</evidence>